<dbReference type="InterPro" id="IPR032179">
    <property type="entry name" value="Cry22Aa_Ig-like"/>
</dbReference>
<dbReference type="Gene3D" id="2.60.40.10">
    <property type="entry name" value="Immunoglobulins"/>
    <property type="match status" value="1"/>
</dbReference>
<dbReference type="PANTHER" id="PTHR43308">
    <property type="entry name" value="OUTER MEMBRANE PROTEIN ALPHA-RELATED"/>
    <property type="match status" value="1"/>
</dbReference>
<dbReference type="Gene3D" id="2.60.120.260">
    <property type="entry name" value="Galactose-binding domain-like"/>
    <property type="match status" value="1"/>
</dbReference>
<feature type="compositionally biased region" description="Pro residues" evidence="1">
    <location>
        <begin position="486"/>
        <end position="532"/>
    </location>
</feature>
<dbReference type="SUPFAM" id="SSF49785">
    <property type="entry name" value="Galactose-binding domain-like"/>
    <property type="match status" value="1"/>
</dbReference>
<dbReference type="SUPFAM" id="SSF63829">
    <property type="entry name" value="Calcium-dependent phosphotriesterase"/>
    <property type="match status" value="1"/>
</dbReference>
<feature type="signal peptide" evidence="2">
    <location>
        <begin position="1"/>
        <end position="25"/>
    </location>
</feature>
<keyword evidence="6" id="KW-1185">Reference proteome</keyword>
<organism evidence="5 6">
    <name type="scientific">Paenibacillus radicis</name>
    <name type="common">ex Gao et al. 2016</name>
    <dbReference type="NCBI Taxonomy" id="1737354"/>
    <lineage>
        <taxon>Bacteria</taxon>
        <taxon>Bacillati</taxon>
        <taxon>Bacillota</taxon>
        <taxon>Bacilli</taxon>
        <taxon>Bacillales</taxon>
        <taxon>Paenibacillaceae</taxon>
        <taxon>Paenibacillus</taxon>
    </lineage>
</organism>
<evidence type="ECO:0000313" key="6">
    <source>
        <dbReference type="Proteomes" id="UP000600247"/>
    </source>
</evidence>
<dbReference type="Gene3D" id="2.120.10.30">
    <property type="entry name" value="TolB, C-terminal domain"/>
    <property type="match status" value="1"/>
</dbReference>
<dbReference type="Pfam" id="PF00395">
    <property type="entry name" value="SLH"/>
    <property type="match status" value="3"/>
</dbReference>
<proteinExistence type="predicted"/>
<protein>
    <recommendedName>
        <fullName evidence="7">DUF5011 domain-containing protein</fullName>
    </recommendedName>
</protein>
<feature type="domain" description="SLH" evidence="4">
    <location>
        <begin position="828"/>
        <end position="891"/>
    </location>
</feature>
<dbReference type="InterPro" id="IPR011042">
    <property type="entry name" value="6-blade_b-propeller_TolB-like"/>
</dbReference>
<evidence type="ECO:0000313" key="5">
    <source>
        <dbReference type="EMBL" id="GGG79086.1"/>
    </source>
</evidence>
<dbReference type="InterPro" id="IPR001119">
    <property type="entry name" value="SLH_dom"/>
</dbReference>
<dbReference type="EMBL" id="BMHY01000008">
    <property type="protein sequence ID" value="GGG79086.1"/>
    <property type="molecule type" value="Genomic_DNA"/>
</dbReference>
<feature type="domain" description="F5/8 type C" evidence="3">
    <location>
        <begin position="324"/>
        <end position="483"/>
    </location>
</feature>
<dbReference type="InterPro" id="IPR008979">
    <property type="entry name" value="Galactose-bd-like_sf"/>
</dbReference>
<evidence type="ECO:0008006" key="7">
    <source>
        <dbReference type="Google" id="ProtNLM"/>
    </source>
</evidence>
<evidence type="ECO:0000256" key="1">
    <source>
        <dbReference type="SAM" id="MobiDB-lite"/>
    </source>
</evidence>
<comment type="caution">
    <text evidence="5">The sequence shown here is derived from an EMBL/GenBank/DDBJ whole genome shotgun (WGS) entry which is preliminary data.</text>
</comment>
<dbReference type="Pfam" id="PF16403">
    <property type="entry name" value="Bact_surface_Ig-like"/>
    <property type="match status" value="1"/>
</dbReference>
<feature type="region of interest" description="Disordered" evidence="1">
    <location>
        <begin position="484"/>
        <end position="559"/>
    </location>
</feature>
<feature type="domain" description="SLH" evidence="4">
    <location>
        <begin position="892"/>
        <end position="950"/>
    </location>
</feature>
<gene>
    <name evidence="5" type="ORF">GCM10010918_40120</name>
</gene>
<feature type="domain" description="SLH" evidence="4">
    <location>
        <begin position="767"/>
        <end position="827"/>
    </location>
</feature>
<sequence length="974" mass="104171">MKRSLSLLMALMLLLASFPAAKAWAVPPTPSAFISAALQDARALAYHDGYIYAAQREPGGIFRISVETGEVTKVLNRGYIMTVALNEAGDLFFTTDNYDQNIYKISSSALTNFPLPANSATPYYNTGFNFVYGLAFDAADNLYFTDYTTKGIYKLASGASAATTVISGLSSPVKGITISPAGNLYAIDDRSNKIFRIASEHLTAGAVDASKFELFKNAQLQPSGIAYLPNGKAYKAYGSSVSQFPELDEQVLDTVKPVITLIGSSTVLVRNGTAFHDSGVTVTDNVDNDLTAAVTYSLNGAPLPAIDTTVPGMYTITYSATDAAGNQAVAVTRTVIVNEDSSNLAYGVPVTVDKGTISGEITQLTDDSLHTGWTGSPTDAPWTITLDMGENALYNEILVTDSVYLQSYEVKVSDSPNGPFATIPGTIYAAPVTHTEGPYDGYTTDSVSFPEAITQRYIQIVIHAVGEDGSLGPDLQEIKVYNQPRIPEPSPEPSTEPTPEPSSEPTPEPSTEPTPEPSSEPTPTPTPEPTPAPGGTGGSSTPSSQTEQISVPVDGGDNNQISAATIIRTTGADGKKKDEVTLSAGNAREIVEKLTAAGLHTARVVIPDTKDEVVQVNVNLPAGAVQQLAEGHINLEIHTAGVSLIIPYNSLTGLTRDTYFRIIPIKNQADQDQVKERAVKEEAVKTVLGDGSLQVIGRPMTIETNLSSRAVSLSLPLPAAQIPANEKERQQWLDNLAIFIEHSDGERVVIKPEIVTDAAGQTHLQFNVTKFSTFTILHLSNWSLYQKQHSSYINGYANGSFRPEKSVSRAEIAAMLSRIGAGEDNTVAPVIFSDVASGHWAFQAVSLIQTSGLMKGFSDGTFKPNAELTRAEMAVIVSRWLKLTNEGNTAAAKDVQGHWAESSIRLVIQAGMMTGMPDGSFKPNQALTRAEAVAIFNRVLGREPLPASTKPTWTDVPSSHWAFGHIEEASRKTN</sequence>
<evidence type="ECO:0000259" key="3">
    <source>
        <dbReference type="PROSITE" id="PS50022"/>
    </source>
</evidence>
<evidence type="ECO:0000256" key="2">
    <source>
        <dbReference type="SAM" id="SignalP"/>
    </source>
</evidence>
<dbReference type="InterPro" id="IPR051465">
    <property type="entry name" value="Cell_Envelope_Struct_Comp"/>
</dbReference>
<dbReference type="PROSITE" id="PS51272">
    <property type="entry name" value="SLH"/>
    <property type="match status" value="3"/>
</dbReference>
<feature type="chain" id="PRO_5037931873" description="DUF5011 domain-containing protein" evidence="2">
    <location>
        <begin position="26"/>
        <end position="974"/>
    </location>
</feature>
<reference evidence="5 6" key="1">
    <citation type="journal article" date="2014" name="Int. J. Syst. Evol. Microbiol.">
        <title>Complete genome sequence of Corynebacterium casei LMG S-19264T (=DSM 44701T), isolated from a smear-ripened cheese.</title>
        <authorList>
            <consortium name="US DOE Joint Genome Institute (JGI-PGF)"/>
            <person name="Walter F."/>
            <person name="Albersmeier A."/>
            <person name="Kalinowski J."/>
            <person name="Ruckert C."/>
        </authorList>
    </citation>
    <scope>NUCLEOTIDE SEQUENCE [LARGE SCALE GENOMIC DNA]</scope>
    <source>
        <strain evidence="5 6">CGMCC 1.15286</strain>
    </source>
</reference>
<name>A0A917HHV4_9BACL</name>
<dbReference type="RefSeq" id="WP_188890965.1">
    <property type="nucleotide sequence ID" value="NZ_BMHY01000008.1"/>
</dbReference>
<dbReference type="InterPro" id="IPR000421">
    <property type="entry name" value="FA58C"/>
</dbReference>
<dbReference type="Proteomes" id="UP000600247">
    <property type="component" value="Unassembled WGS sequence"/>
</dbReference>
<dbReference type="PROSITE" id="PS50022">
    <property type="entry name" value="FA58C_3"/>
    <property type="match status" value="1"/>
</dbReference>
<accession>A0A917HHV4</accession>
<dbReference type="AlphaFoldDB" id="A0A917HHV4"/>
<keyword evidence="2" id="KW-0732">Signal</keyword>
<dbReference type="InterPro" id="IPR013783">
    <property type="entry name" value="Ig-like_fold"/>
</dbReference>
<evidence type="ECO:0000259" key="4">
    <source>
        <dbReference type="PROSITE" id="PS51272"/>
    </source>
</evidence>